<evidence type="ECO:0000256" key="7">
    <source>
        <dbReference type="ARBA" id="ARBA00022692"/>
    </source>
</evidence>
<evidence type="ECO:0000256" key="9">
    <source>
        <dbReference type="ARBA" id="ARBA00022989"/>
    </source>
</evidence>
<keyword evidence="6" id="KW-0808">Transferase</keyword>
<dbReference type="InterPro" id="IPR036097">
    <property type="entry name" value="HisK_dim/P_sf"/>
</dbReference>
<evidence type="ECO:0000256" key="11">
    <source>
        <dbReference type="SAM" id="Phobius"/>
    </source>
</evidence>
<sequence>MRLGIRLLFAFFLINGIAAFFVLRVFVAEIKPSVREVMEDMMVDTAHILAELASDDLAAGRLQAGDSAFARHVQHYASRPVDAAIWGFSKQSLDYRVYVTGATGRVLFDSQSEAVGQDFSQWRDVALTLRGEYGARMSRDTPGDATSGVMHVSAPIFVDGRIAGVLTVAKPTRTVQRFIDRAEHKVLMGGLLLLALSAAVGVAVTLWMVWNVRRLRDYALSVQGPEAGAPATAATPALAVPQVPGELGDLARAMERMRLRLEGHGYIEAYVRALTHELKSPVAAIRGAGELLQEDLPASDRAAFAGQVVQQSERLQRLIDRLLELSKLEQRQQVDAQGWVALHDCARAAIAHTQARAGQRGVALTLAGDGASGPWEAELIALAIGNLLDNAIDFSPAGSTVAVELQGSTIAVQDSGPGVPDYALHRLGERFFTTARPNGERSGSGLGLAIVQRVVALHGGRMAVRNAASGLRVELILPA</sequence>
<evidence type="ECO:0000256" key="4">
    <source>
        <dbReference type="ARBA" id="ARBA00022475"/>
    </source>
</evidence>
<dbReference type="InterPro" id="IPR003661">
    <property type="entry name" value="HisK_dim/P_dom"/>
</dbReference>
<keyword evidence="9 11" id="KW-1133">Transmembrane helix</keyword>
<name>A0A398C9U8_9BURK</name>
<dbReference type="Gene3D" id="1.10.287.130">
    <property type="match status" value="1"/>
</dbReference>
<dbReference type="InterPro" id="IPR050428">
    <property type="entry name" value="TCS_sensor_his_kinase"/>
</dbReference>
<dbReference type="InterPro" id="IPR036890">
    <property type="entry name" value="HATPase_C_sf"/>
</dbReference>
<evidence type="ECO:0000256" key="10">
    <source>
        <dbReference type="ARBA" id="ARBA00023136"/>
    </source>
</evidence>
<feature type="transmembrane region" description="Helical" evidence="11">
    <location>
        <begin position="186"/>
        <end position="210"/>
    </location>
</feature>
<proteinExistence type="predicted"/>
<dbReference type="SMART" id="SM00388">
    <property type="entry name" value="HisKA"/>
    <property type="match status" value="1"/>
</dbReference>
<dbReference type="CDD" id="cd00082">
    <property type="entry name" value="HisKA"/>
    <property type="match status" value="1"/>
</dbReference>
<dbReference type="SMART" id="SM00387">
    <property type="entry name" value="HATPase_c"/>
    <property type="match status" value="1"/>
</dbReference>
<feature type="domain" description="Histidine kinase" evidence="12">
    <location>
        <begin position="273"/>
        <end position="479"/>
    </location>
</feature>
<comment type="catalytic activity">
    <reaction evidence="1">
        <text>ATP + protein L-histidine = ADP + protein N-phospho-L-histidine.</text>
        <dbReference type="EC" id="2.7.13.3"/>
    </reaction>
</comment>
<dbReference type="InterPro" id="IPR004358">
    <property type="entry name" value="Sig_transdc_His_kin-like_C"/>
</dbReference>
<dbReference type="SUPFAM" id="SSF55874">
    <property type="entry name" value="ATPase domain of HSP90 chaperone/DNA topoisomerase II/histidine kinase"/>
    <property type="match status" value="1"/>
</dbReference>
<evidence type="ECO:0000256" key="5">
    <source>
        <dbReference type="ARBA" id="ARBA00022553"/>
    </source>
</evidence>
<organism evidence="13 14">
    <name type="scientific">Simplicispira hankyongi</name>
    <dbReference type="NCBI Taxonomy" id="2315688"/>
    <lineage>
        <taxon>Bacteria</taxon>
        <taxon>Pseudomonadati</taxon>
        <taxon>Pseudomonadota</taxon>
        <taxon>Betaproteobacteria</taxon>
        <taxon>Burkholderiales</taxon>
        <taxon>Comamonadaceae</taxon>
        <taxon>Simplicispira</taxon>
    </lineage>
</organism>
<dbReference type="Proteomes" id="UP000266302">
    <property type="component" value="Unassembled WGS sequence"/>
</dbReference>
<dbReference type="SUPFAM" id="SSF103190">
    <property type="entry name" value="Sensory domain-like"/>
    <property type="match status" value="1"/>
</dbReference>
<dbReference type="EMBL" id="QXJC01000005">
    <property type="protein sequence ID" value="RID97618.1"/>
    <property type="molecule type" value="Genomic_DNA"/>
</dbReference>
<dbReference type="NCBIfam" id="NF008312">
    <property type="entry name" value="PRK11100.1"/>
    <property type="match status" value="1"/>
</dbReference>
<dbReference type="InterPro" id="IPR003594">
    <property type="entry name" value="HATPase_dom"/>
</dbReference>
<evidence type="ECO:0000256" key="8">
    <source>
        <dbReference type="ARBA" id="ARBA00022777"/>
    </source>
</evidence>
<dbReference type="RefSeq" id="WP_119109723.1">
    <property type="nucleotide sequence ID" value="NZ_QXJC01000005.1"/>
</dbReference>
<evidence type="ECO:0000256" key="1">
    <source>
        <dbReference type="ARBA" id="ARBA00000085"/>
    </source>
</evidence>
<comment type="caution">
    <text evidence="13">The sequence shown here is derived from an EMBL/GenBank/DDBJ whole genome shotgun (WGS) entry which is preliminary data.</text>
</comment>
<evidence type="ECO:0000256" key="6">
    <source>
        <dbReference type="ARBA" id="ARBA00022679"/>
    </source>
</evidence>
<accession>A0A398C9U8</accession>
<dbReference type="Gene3D" id="3.30.565.10">
    <property type="entry name" value="Histidine kinase-like ATPase, C-terminal domain"/>
    <property type="match status" value="1"/>
</dbReference>
<dbReference type="PANTHER" id="PTHR45436">
    <property type="entry name" value="SENSOR HISTIDINE KINASE YKOH"/>
    <property type="match status" value="1"/>
</dbReference>
<keyword evidence="5" id="KW-0597">Phosphoprotein</keyword>
<keyword evidence="8 13" id="KW-0418">Kinase</keyword>
<comment type="subcellular location">
    <subcellularLocation>
        <location evidence="2">Cell membrane</location>
        <topology evidence="2">Multi-pass membrane protein</topology>
    </subcellularLocation>
</comment>
<protein>
    <recommendedName>
        <fullName evidence="3">histidine kinase</fullName>
        <ecNumber evidence="3">2.7.13.3</ecNumber>
    </recommendedName>
</protein>
<evidence type="ECO:0000256" key="3">
    <source>
        <dbReference type="ARBA" id="ARBA00012438"/>
    </source>
</evidence>
<dbReference type="GO" id="GO:0000155">
    <property type="term" value="F:phosphorelay sensor kinase activity"/>
    <property type="evidence" value="ECO:0007669"/>
    <property type="project" value="InterPro"/>
</dbReference>
<evidence type="ECO:0000313" key="13">
    <source>
        <dbReference type="EMBL" id="RID97618.1"/>
    </source>
</evidence>
<dbReference type="PANTHER" id="PTHR45436:SF10">
    <property type="entry name" value="HISTIDINE KINASE"/>
    <property type="match status" value="1"/>
</dbReference>
<gene>
    <name evidence="13" type="primary">creC</name>
    <name evidence="13" type="ORF">D3F03_12310</name>
</gene>
<evidence type="ECO:0000256" key="2">
    <source>
        <dbReference type="ARBA" id="ARBA00004651"/>
    </source>
</evidence>
<dbReference type="PROSITE" id="PS50109">
    <property type="entry name" value="HIS_KIN"/>
    <property type="match status" value="1"/>
</dbReference>
<evidence type="ECO:0000259" key="12">
    <source>
        <dbReference type="PROSITE" id="PS50109"/>
    </source>
</evidence>
<dbReference type="InterPro" id="IPR005467">
    <property type="entry name" value="His_kinase_dom"/>
</dbReference>
<dbReference type="Pfam" id="PF00512">
    <property type="entry name" value="HisKA"/>
    <property type="match status" value="1"/>
</dbReference>
<keyword evidence="10 11" id="KW-0472">Membrane</keyword>
<keyword evidence="7 11" id="KW-0812">Transmembrane</keyword>
<reference evidence="13 14" key="1">
    <citation type="submission" date="2018-09" db="EMBL/GenBank/DDBJ databases">
        <title>Draft genome of Simplicispira sp. NY-02.</title>
        <authorList>
            <person name="Im W.T."/>
        </authorList>
    </citation>
    <scope>NUCLEOTIDE SEQUENCE [LARGE SCALE GENOMIC DNA]</scope>
    <source>
        <strain evidence="13 14">NY-02</strain>
    </source>
</reference>
<dbReference type="GO" id="GO:0005886">
    <property type="term" value="C:plasma membrane"/>
    <property type="evidence" value="ECO:0007669"/>
    <property type="project" value="UniProtKB-SubCell"/>
</dbReference>
<dbReference type="AlphaFoldDB" id="A0A398C9U8"/>
<dbReference type="OrthoDB" id="9806130at2"/>
<dbReference type="EC" id="2.7.13.3" evidence="3"/>
<keyword evidence="14" id="KW-1185">Reference proteome</keyword>
<dbReference type="InterPro" id="IPR029151">
    <property type="entry name" value="Sensor-like_sf"/>
</dbReference>
<dbReference type="SUPFAM" id="SSF47384">
    <property type="entry name" value="Homodimeric domain of signal transducing histidine kinase"/>
    <property type="match status" value="1"/>
</dbReference>
<keyword evidence="4" id="KW-1003">Cell membrane</keyword>
<evidence type="ECO:0000313" key="14">
    <source>
        <dbReference type="Proteomes" id="UP000266302"/>
    </source>
</evidence>
<feature type="transmembrane region" description="Helical" evidence="11">
    <location>
        <begin position="6"/>
        <end position="27"/>
    </location>
</feature>
<dbReference type="Pfam" id="PF02518">
    <property type="entry name" value="HATPase_c"/>
    <property type="match status" value="1"/>
</dbReference>
<dbReference type="PRINTS" id="PR00344">
    <property type="entry name" value="BCTRLSENSOR"/>
</dbReference>